<feature type="region of interest" description="Disordered" evidence="1">
    <location>
        <begin position="90"/>
        <end position="114"/>
    </location>
</feature>
<organism evidence="2 3">
    <name type="scientific">Lentinula detonsa</name>
    <dbReference type="NCBI Taxonomy" id="2804962"/>
    <lineage>
        <taxon>Eukaryota</taxon>
        <taxon>Fungi</taxon>
        <taxon>Dikarya</taxon>
        <taxon>Basidiomycota</taxon>
        <taxon>Agaricomycotina</taxon>
        <taxon>Agaricomycetes</taxon>
        <taxon>Agaricomycetidae</taxon>
        <taxon>Agaricales</taxon>
        <taxon>Marasmiineae</taxon>
        <taxon>Omphalotaceae</taxon>
        <taxon>Lentinula</taxon>
    </lineage>
</organism>
<accession>A0AA38Q002</accession>
<dbReference type="AlphaFoldDB" id="A0AA38Q002"/>
<feature type="compositionally biased region" description="Basic and acidic residues" evidence="1">
    <location>
        <begin position="90"/>
        <end position="111"/>
    </location>
</feature>
<protein>
    <submittedName>
        <fullName evidence="2">Uncharacterized protein</fullName>
    </submittedName>
</protein>
<feature type="region of interest" description="Disordered" evidence="1">
    <location>
        <begin position="1"/>
        <end position="68"/>
    </location>
</feature>
<evidence type="ECO:0000313" key="2">
    <source>
        <dbReference type="EMBL" id="KAJ3984780.1"/>
    </source>
</evidence>
<feature type="region of interest" description="Disordered" evidence="1">
    <location>
        <begin position="179"/>
        <end position="201"/>
    </location>
</feature>
<feature type="region of interest" description="Disordered" evidence="1">
    <location>
        <begin position="152"/>
        <end position="171"/>
    </location>
</feature>
<feature type="compositionally biased region" description="Basic and acidic residues" evidence="1">
    <location>
        <begin position="1"/>
        <end position="39"/>
    </location>
</feature>
<proteinExistence type="predicted"/>
<reference evidence="2" key="1">
    <citation type="submission" date="2022-08" db="EMBL/GenBank/DDBJ databases">
        <authorList>
            <consortium name="DOE Joint Genome Institute"/>
            <person name="Min B."/>
            <person name="Riley R."/>
            <person name="Sierra-Patev S."/>
            <person name="Naranjo-Ortiz M."/>
            <person name="Looney B."/>
            <person name="Konkel Z."/>
            <person name="Slot J.C."/>
            <person name="Sakamoto Y."/>
            <person name="Steenwyk J.L."/>
            <person name="Rokas A."/>
            <person name="Carro J."/>
            <person name="Camarero S."/>
            <person name="Ferreira P."/>
            <person name="Molpeceres G."/>
            <person name="Ruiz-Duenas F.J."/>
            <person name="Serrano A."/>
            <person name="Henrissat B."/>
            <person name="Drula E."/>
            <person name="Hughes K.W."/>
            <person name="Mata J.L."/>
            <person name="Ishikawa N.K."/>
            <person name="Vargas-Isla R."/>
            <person name="Ushijima S."/>
            <person name="Smith C.A."/>
            <person name="Ahrendt S."/>
            <person name="Andreopoulos W."/>
            <person name="He G."/>
            <person name="Labutti K."/>
            <person name="Lipzen A."/>
            <person name="Ng V."/>
            <person name="Sandor L."/>
            <person name="Barry K."/>
            <person name="Martinez A.T."/>
            <person name="Xiao Y."/>
            <person name="Gibbons J.G."/>
            <person name="Terashima K."/>
            <person name="Hibbett D.S."/>
            <person name="Grigoriev I.V."/>
        </authorList>
    </citation>
    <scope>NUCLEOTIDE SEQUENCE</scope>
    <source>
        <strain evidence="2">TFB7829</strain>
    </source>
</reference>
<gene>
    <name evidence="2" type="ORF">F5890DRAFT_1263107</name>
</gene>
<sequence length="449" mass="51710">MRNKNSDTRLVKSRLDPSRRSPTLSEERDLERGSRRMKVDNTNGFKDQREERVGRHNAEVNIEPELQSHDSSSVFLRDAATNFLNAIHTQWKDNNESRSHPKEEEQDRRDLQPFAQLKVEDASLLKKEEPEHSEEYIRLWNMSESLRRAQFRSQSCPDSGPKIEPSSDYESRATVIKTEISEDRNGQHDSQPSKQPKTEDFENLLPLKTEEGLEPSEEYIRLWNFTESVRRQAETQNKHNQSQDARVITVKAKLGHDPFHKQSFAASTSVNEHRPQVVDPKIGDSRSFPKQEIAENYYLGSERVSYPESVSMKRPTVQPYTESAPNIAGVKGESTVPTKYVHSRDSSQQGAEHNSNYTRRHSTIDSDTIIKREEQLDRNSRYSLGSDGDGPLNARPLTVKRERDDGNYNGVEQGRSRDDRYFTSSSKIGNSAQEYSAGYDTKRVKREYM</sequence>
<dbReference type="Proteomes" id="UP001163850">
    <property type="component" value="Unassembled WGS sequence"/>
</dbReference>
<evidence type="ECO:0000313" key="3">
    <source>
        <dbReference type="Proteomes" id="UP001163850"/>
    </source>
</evidence>
<feature type="compositionally biased region" description="Polar residues" evidence="1">
    <location>
        <begin position="346"/>
        <end position="357"/>
    </location>
</feature>
<evidence type="ECO:0000256" key="1">
    <source>
        <dbReference type="SAM" id="MobiDB-lite"/>
    </source>
</evidence>
<feature type="compositionally biased region" description="Basic and acidic residues" evidence="1">
    <location>
        <begin position="362"/>
        <end position="380"/>
    </location>
</feature>
<feature type="compositionally biased region" description="Basic and acidic residues" evidence="1">
    <location>
        <begin position="46"/>
        <end position="58"/>
    </location>
</feature>
<dbReference type="EMBL" id="MU801979">
    <property type="protein sequence ID" value="KAJ3984780.1"/>
    <property type="molecule type" value="Genomic_DNA"/>
</dbReference>
<comment type="caution">
    <text evidence="2">The sequence shown here is derived from an EMBL/GenBank/DDBJ whole genome shotgun (WGS) entry which is preliminary data.</text>
</comment>
<name>A0AA38Q002_9AGAR</name>
<feature type="region of interest" description="Disordered" evidence="1">
    <location>
        <begin position="316"/>
        <end position="424"/>
    </location>
</feature>